<feature type="domain" description="C2H2-type" evidence="9">
    <location>
        <begin position="8"/>
        <end position="36"/>
    </location>
</feature>
<keyword evidence="3" id="KW-0677">Repeat</keyword>
<dbReference type="FunFam" id="3.30.160.60:FF:000072">
    <property type="entry name" value="zinc finger protein 143 isoform X1"/>
    <property type="match status" value="1"/>
</dbReference>
<dbReference type="InterPro" id="IPR013087">
    <property type="entry name" value="Znf_C2H2_type"/>
</dbReference>
<dbReference type="AlphaFoldDB" id="A0AAV8WSY1"/>
<evidence type="ECO:0000259" key="9">
    <source>
        <dbReference type="PROSITE" id="PS50157"/>
    </source>
</evidence>
<name>A0AAV8WSY1_9CUCU</name>
<dbReference type="InterPro" id="IPR036236">
    <property type="entry name" value="Znf_C2H2_sf"/>
</dbReference>
<dbReference type="Gene3D" id="3.30.160.60">
    <property type="entry name" value="Classic Zinc Finger"/>
    <property type="match status" value="2"/>
</dbReference>
<evidence type="ECO:0000256" key="3">
    <source>
        <dbReference type="ARBA" id="ARBA00022737"/>
    </source>
</evidence>
<dbReference type="Proteomes" id="UP001162156">
    <property type="component" value="Unassembled WGS sequence"/>
</dbReference>
<evidence type="ECO:0000313" key="11">
    <source>
        <dbReference type="Proteomes" id="UP001162156"/>
    </source>
</evidence>
<dbReference type="PANTHER" id="PTHR16515:SF49">
    <property type="entry name" value="GASTRULA ZINC FINGER PROTEIN XLCGF49.1-LIKE-RELATED"/>
    <property type="match status" value="1"/>
</dbReference>
<evidence type="ECO:0000256" key="6">
    <source>
        <dbReference type="ARBA" id="ARBA00023125"/>
    </source>
</evidence>
<evidence type="ECO:0000256" key="4">
    <source>
        <dbReference type="ARBA" id="ARBA00022771"/>
    </source>
</evidence>
<proteinExistence type="predicted"/>
<evidence type="ECO:0000256" key="2">
    <source>
        <dbReference type="ARBA" id="ARBA00022723"/>
    </source>
</evidence>
<accession>A0AAV8WSY1</accession>
<comment type="subcellular location">
    <subcellularLocation>
        <location evidence="1">Nucleus</location>
    </subcellularLocation>
</comment>
<feature type="domain" description="C2H2-type" evidence="9">
    <location>
        <begin position="68"/>
        <end position="93"/>
    </location>
</feature>
<dbReference type="PROSITE" id="PS50157">
    <property type="entry name" value="ZINC_FINGER_C2H2_2"/>
    <property type="match status" value="3"/>
</dbReference>
<protein>
    <recommendedName>
        <fullName evidence="9">C2H2-type domain-containing protein</fullName>
    </recommendedName>
</protein>
<dbReference type="GO" id="GO:0008270">
    <property type="term" value="F:zinc ion binding"/>
    <property type="evidence" value="ECO:0007669"/>
    <property type="project" value="UniProtKB-KW"/>
</dbReference>
<dbReference type="GO" id="GO:0003677">
    <property type="term" value="F:DNA binding"/>
    <property type="evidence" value="ECO:0007669"/>
    <property type="project" value="UniProtKB-KW"/>
</dbReference>
<keyword evidence="7" id="KW-0539">Nucleus</keyword>
<keyword evidence="5" id="KW-0862">Zinc</keyword>
<evidence type="ECO:0000256" key="8">
    <source>
        <dbReference type="PROSITE-ProRule" id="PRU00042"/>
    </source>
</evidence>
<dbReference type="SUPFAM" id="SSF57667">
    <property type="entry name" value="beta-beta-alpha zinc fingers"/>
    <property type="match status" value="2"/>
</dbReference>
<dbReference type="PROSITE" id="PS00028">
    <property type="entry name" value="ZINC_FINGER_C2H2_1"/>
    <property type="match status" value="3"/>
</dbReference>
<keyword evidence="4 8" id="KW-0863">Zinc-finger</keyword>
<gene>
    <name evidence="10" type="ORF">NQ314_017781</name>
</gene>
<sequence>MFISEKPYQCSECQKTFALQGQLNSHVKYKHTKQKDFICNVCARAFTAKHSLEEHLRTHTGEKKEPKHECSFCGKKCITTTHLKIHIKSQHTG</sequence>
<dbReference type="InterPro" id="IPR050331">
    <property type="entry name" value="Zinc_finger"/>
</dbReference>
<evidence type="ECO:0000313" key="10">
    <source>
        <dbReference type="EMBL" id="KAJ8929523.1"/>
    </source>
</evidence>
<dbReference type="FunFam" id="3.30.160.60:FF:000373">
    <property type="entry name" value="Putative transcriptional repressor ctcf"/>
    <property type="match status" value="1"/>
</dbReference>
<dbReference type="Pfam" id="PF00096">
    <property type="entry name" value="zf-C2H2"/>
    <property type="match status" value="3"/>
</dbReference>
<evidence type="ECO:0000256" key="7">
    <source>
        <dbReference type="ARBA" id="ARBA00023242"/>
    </source>
</evidence>
<dbReference type="GO" id="GO:0010468">
    <property type="term" value="P:regulation of gene expression"/>
    <property type="evidence" value="ECO:0007669"/>
    <property type="project" value="TreeGrafter"/>
</dbReference>
<keyword evidence="11" id="KW-1185">Reference proteome</keyword>
<keyword evidence="2" id="KW-0479">Metal-binding</keyword>
<dbReference type="EMBL" id="JANEYF010004975">
    <property type="protein sequence ID" value="KAJ8929523.1"/>
    <property type="molecule type" value="Genomic_DNA"/>
</dbReference>
<organism evidence="10 11">
    <name type="scientific">Rhamnusium bicolor</name>
    <dbReference type="NCBI Taxonomy" id="1586634"/>
    <lineage>
        <taxon>Eukaryota</taxon>
        <taxon>Metazoa</taxon>
        <taxon>Ecdysozoa</taxon>
        <taxon>Arthropoda</taxon>
        <taxon>Hexapoda</taxon>
        <taxon>Insecta</taxon>
        <taxon>Pterygota</taxon>
        <taxon>Neoptera</taxon>
        <taxon>Endopterygota</taxon>
        <taxon>Coleoptera</taxon>
        <taxon>Polyphaga</taxon>
        <taxon>Cucujiformia</taxon>
        <taxon>Chrysomeloidea</taxon>
        <taxon>Cerambycidae</taxon>
        <taxon>Lepturinae</taxon>
        <taxon>Rhagiini</taxon>
        <taxon>Rhamnusium</taxon>
    </lineage>
</organism>
<comment type="caution">
    <text evidence="10">The sequence shown here is derived from an EMBL/GenBank/DDBJ whole genome shotgun (WGS) entry which is preliminary data.</text>
</comment>
<feature type="domain" description="C2H2-type" evidence="9">
    <location>
        <begin position="37"/>
        <end position="64"/>
    </location>
</feature>
<evidence type="ECO:0000256" key="5">
    <source>
        <dbReference type="ARBA" id="ARBA00022833"/>
    </source>
</evidence>
<dbReference type="GO" id="GO:0005634">
    <property type="term" value="C:nucleus"/>
    <property type="evidence" value="ECO:0007669"/>
    <property type="project" value="UniProtKB-SubCell"/>
</dbReference>
<dbReference type="SMART" id="SM00355">
    <property type="entry name" value="ZnF_C2H2"/>
    <property type="match status" value="3"/>
</dbReference>
<keyword evidence="6" id="KW-0238">DNA-binding</keyword>
<evidence type="ECO:0000256" key="1">
    <source>
        <dbReference type="ARBA" id="ARBA00004123"/>
    </source>
</evidence>
<reference evidence="10" key="1">
    <citation type="journal article" date="2023" name="Insect Mol. Biol.">
        <title>Genome sequencing provides insights into the evolution of gene families encoding plant cell wall-degrading enzymes in longhorned beetles.</title>
        <authorList>
            <person name="Shin N.R."/>
            <person name="Okamura Y."/>
            <person name="Kirsch R."/>
            <person name="Pauchet Y."/>
        </authorList>
    </citation>
    <scope>NUCLEOTIDE SEQUENCE</scope>
    <source>
        <strain evidence="10">RBIC_L_NR</strain>
    </source>
</reference>
<dbReference type="PANTHER" id="PTHR16515">
    <property type="entry name" value="PR DOMAIN ZINC FINGER PROTEIN"/>
    <property type="match status" value="1"/>
</dbReference>